<evidence type="ECO:0000313" key="3">
    <source>
        <dbReference type="Proteomes" id="UP000215453"/>
    </source>
</evidence>
<organism evidence="2 3">
    <name type="scientific">Zymoseptoria tritici ST99CH_1A5</name>
    <dbReference type="NCBI Taxonomy" id="1276529"/>
    <lineage>
        <taxon>Eukaryota</taxon>
        <taxon>Fungi</taxon>
        <taxon>Dikarya</taxon>
        <taxon>Ascomycota</taxon>
        <taxon>Pezizomycotina</taxon>
        <taxon>Dothideomycetes</taxon>
        <taxon>Dothideomycetidae</taxon>
        <taxon>Mycosphaerellales</taxon>
        <taxon>Mycosphaerellaceae</taxon>
        <taxon>Zymoseptoria</taxon>
    </lineage>
</organism>
<name>A0A1Y6M585_ZYMTR</name>
<evidence type="ECO:0000256" key="1">
    <source>
        <dbReference type="SAM" id="MobiDB-lite"/>
    </source>
</evidence>
<reference evidence="2 3" key="1">
    <citation type="submission" date="2016-10" db="EMBL/GenBank/DDBJ databases">
        <authorList>
            <person name="Varghese N."/>
        </authorList>
    </citation>
    <scope>NUCLEOTIDE SEQUENCE [LARGE SCALE GENOMIC DNA]</scope>
</reference>
<feature type="region of interest" description="Disordered" evidence="1">
    <location>
        <begin position="100"/>
        <end position="217"/>
    </location>
</feature>
<gene>
    <name evidence="2" type="ORF">ZT1A5_G11702</name>
</gene>
<accession>A0A1Y6M585</accession>
<dbReference type="EMBL" id="LT882691">
    <property type="protein sequence ID" value="SMY30251.1"/>
    <property type="molecule type" value="Genomic_DNA"/>
</dbReference>
<evidence type="ECO:0000313" key="2">
    <source>
        <dbReference type="EMBL" id="SMY30251.1"/>
    </source>
</evidence>
<sequence length="250" mass="27487">MPPDLDFPPAYHPALRPCSPPSPFSSSPLMTDNPLLNHVPAAFHLRETTYAPPCTSTAQAKAGAEVCLSDSGAMGDRMSMMTAGRRLRGRVFDCGREDTSAVIGGDKQDDEDGTVLSYFSSSDDDEEDNGDHDANAEASTHDHRDSSDSEDMDDLELSGDDVEGDLEDSNLRPRRQNTDSSYDRPGQRISHPSSSFPSRHRRDPTPYPSRAKQHTLVDEQYDVLKTHAHGDRRCLLSEARQRDKASNIGA</sequence>
<proteinExistence type="predicted"/>
<feature type="compositionally biased region" description="Acidic residues" evidence="1">
    <location>
        <begin position="148"/>
        <end position="168"/>
    </location>
</feature>
<dbReference type="AlphaFoldDB" id="A0A1Y6M585"/>
<dbReference type="Proteomes" id="UP000215453">
    <property type="component" value="Chromosome 16"/>
</dbReference>
<feature type="compositionally biased region" description="Basic and acidic residues" evidence="1">
    <location>
        <begin position="131"/>
        <end position="147"/>
    </location>
</feature>
<protein>
    <submittedName>
        <fullName evidence="2">Uncharacterized protein</fullName>
    </submittedName>
</protein>
<feature type="compositionally biased region" description="Low complexity" evidence="1">
    <location>
        <begin position="188"/>
        <end position="197"/>
    </location>
</feature>